<dbReference type="GO" id="GO:0097157">
    <property type="term" value="F:pre-mRNA intronic binding"/>
    <property type="evidence" value="ECO:0007669"/>
    <property type="project" value="TreeGrafter"/>
</dbReference>
<dbReference type="GO" id="GO:0000244">
    <property type="term" value="P:spliceosomal tri-snRNP complex assembly"/>
    <property type="evidence" value="ECO:0007669"/>
    <property type="project" value="TreeGrafter"/>
</dbReference>
<dbReference type="GO" id="GO:0030619">
    <property type="term" value="F:U1 snRNA binding"/>
    <property type="evidence" value="ECO:0007669"/>
    <property type="project" value="TreeGrafter"/>
</dbReference>
<sequence length="69" mass="7702">MKEEVALRDLILSNYAKKNNVNASALTQSEICDIIPGAEITPPSQRKQQIADIEKQIPDNGPRNYNFMG</sequence>
<dbReference type="GO" id="GO:0030620">
    <property type="term" value="F:U2 snRNA binding"/>
    <property type="evidence" value="ECO:0007669"/>
    <property type="project" value="TreeGrafter"/>
</dbReference>
<dbReference type="InterPro" id="IPR043173">
    <property type="entry name" value="Prp8_domainIV_fingers"/>
</dbReference>
<dbReference type="PANTHER" id="PTHR11140">
    <property type="entry name" value="PRE-MRNA SPLICING FACTOR PRP8"/>
    <property type="match status" value="1"/>
</dbReference>
<dbReference type="InterPro" id="IPR012337">
    <property type="entry name" value="RNaseH-like_sf"/>
</dbReference>
<dbReference type="GO" id="GO:0017070">
    <property type="term" value="F:U6 snRNA binding"/>
    <property type="evidence" value="ECO:0007669"/>
    <property type="project" value="TreeGrafter"/>
</dbReference>
<comment type="caution">
    <text evidence="1">The sequence shown here is derived from an EMBL/GenBank/DDBJ whole genome shotgun (WGS) entry which is preliminary data.</text>
</comment>
<dbReference type="Gene3D" id="1.20.80.40">
    <property type="match status" value="1"/>
</dbReference>
<name>A0AAD3SQ01_NEPGR</name>
<dbReference type="InterPro" id="IPR027652">
    <property type="entry name" value="PRP8"/>
</dbReference>
<dbReference type="PANTHER" id="PTHR11140:SF0">
    <property type="entry name" value="PRE-MRNA-PROCESSING-SPLICING FACTOR 8"/>
    <property type="match status" value="1"/>
</dbReference>
<dbReference type="GO" id="GO:0005682">
    <property type="term" value="C:U5 snRNP"/>
    <property type="evidence" value="ECO:0007669"/>
    <property type="project" value="TreeGrafter"/>
</dbReference>
<dbReference type="SUPFAM" id="SSF53098">
    <property type="entry name" value="Ribonuclease H-like"/>
    <property type="match status" value="1"/>
</dbReference>
<keyword evidence="2" id="KW-1185">Reference proteome</keyword>
<dbReference type="EMBL" id="BSYO01000016">
    <property type="protein sequence ID" value="GMH15920.1"/>
    <property type="molecule type" value="Genomic_DNA"/>
</dbReference>
<accession>A0AAD3SQ01</accession>
<gene>
    <name evidence="1" type="ORF">Nepgr_017761</name>
</gene>
<protein>
    <submittedName>
        <fullName evidence="1">Uncharacterized protein</fullName>
    </submittedName>
</protein>
<reference evidence="1" key="1">
    <citation type="submission" date="2023-05" db="EMBL/GenBank/DDBJ databases">
        <title>Nepenthes gracilis genome sequencing.</title>
        <authorList>
            <person name="Fukushima K."/>
        </authorList>
    </citation>
    <scope>NUCLEOTIDE SEQUENCE</scope>
    <source>
        <strain evidence="1">SING2019-196</strain>
    </source>
</reference>
<dbReference type="GO" id="GO:0030623">
    <property type="term" value="F:U5 snRNA binding"/>
    <property type="evidence" value="ECO:0007669"/>
    <property type="project" value="TreeGrafter"/>
</dbReference>
<evidence type="ECO:0000313" key="2">
    <source>
        <dbReference type="Proteomes" id="UP001279734"/>
    </source>
</evidence>
<dbReference type="GO" id="GO:0071013">
    <property type="term" value="C:catalytic step 2 spliceosome"/>
    <property type="evidence" value="ECO:0007669"/>
    <property type="project" value="TreeGrafter"/>
</dbReference>
<organism evidence="1 2">
    <name type="scientific">Nepenthes gracilis</name>
    <name type="common">Slender pitcher plant</name>
    <dbReference type="NCBI Taxonomy" id="150966"/>
    <lineage>
        <taxon>Eukaryota</taxon>
        <taxon>Viridiplantae</taxon>
        <taxon>Streptophyta</taxon>
        <taxon>Embryophyta</taxon>
        <taxon>Tracheophyta</taxon>
        <taxon>Spermatophyta</taxon>
        <taxon>Magnoliopsida</taxon>
        <taxon>eudicotyledons</taxon>
        <taxon>Gunneridae</taxon>
        <taxon>Pentapetalae</taxon>
        <taxon>Caryophyllales</taxon>
        <taxon>Nepenthaceae</taxon>
        <taxon>Nepenthes</taxon>
    </lineage>
</organism>
<dbReference type="AlphaFoldDB" id="A0AAD3SQ01"/>
<proteinExistence type="predicted"/>
<dbReference type="Proteomes" id="UP001279734">
    <property type="component" value="Unassembled WGS sequence"/>
</dbReference>
<evidence type="ECO:0000313" key="1">
    <source>
        <dbReference type="EMBL" id="GMH15920.1"/>
    </source>
</evidence>